<keyword evidence="8 9" id="KW-0289">Folate biosynthesis</keyword>
<evidence type="ECO:0000256" key="2">
    <source>
        <dbReference type="ARBA" id="ARBA00005051"/>
    </source>
</evidence>
<dbReference type="NCBIfam" id="TIGR00526">
    <property type="entry name" value="folB_dom"/>
    <property type="match status" value="1"/>
</dbReference>
<evidence type="ECO:0000313" key="13">
    <source>
        <dbReference type="EMBL" id="RHC04694.1"/>
    </source>
</evidence>
<dbReference type="InterPro" id="IPR000550">
    <property type="entry name" value="Hppk"/>
</dbReference>
<organism evidence="11 14">
    <name type="scientific">Dorea formicigenerans</name>
    <dbReference type="NCBI Taxonomy" id="39486"/>
    <lineage>
        <taxon>Bacteria</taxon>
        <taxon>Bacillati</taxon>
        <taxon>Bacillota</taxon>
        <taxon>Clostridia</taxon>
        <taxon>Lachnospirales</taxon>
        <taxon>Lachnospiraceae</taxon>
        <taxon>Dorea</taxon>
    </lineage>
</organism>
<keyword evidence="7" id="KW-0067">ATP-binding</keyword>
<dbReference type="RefSeq" id="WP_118359305.1">
    <property type="nucleotide sequence ID" value="NZ_QSFS01000003.1"/>
</dbReference>
<accession>A0A395XQU5</accession>
<dbReference type="EMBL" id="QSFS01000003">
    <property type="protein sequence ID" value="RHA71842.1"/>
    <property type="molecule type" value="Genomic_DNA"/>
</dbReference>
<dbReference type="GO" id="GO:0016301">
    <property type="term" value="F:kinase activity"/>
    <property type="evidence" value="ECO:0007669"/>
    <property type="project" value="UniProtKB-KW"/>
</dbReference>
<dbReference type="AlphaFoldDB" id="A0A395XQU5"/>
<evidence type="ECO:0000313" key="16">
    <source>
        <dbReference type="Proteomes" id="UP000285642"/>
    </source>
</evidence>
<dbReference type="Gene3D" id="3.30.70.560">
    <property type="entry name" value="7,8-Dihydro-6-hydroxymethylpterin-pyrophosphokinase HPPK"/>
    <property type="match status" value="1"/>
</dbReference>
<evidence type="ECO:0000256" key="7">
    <source>
        <dbReference type="ARBA" id="ARBA00022840"/>
    </source>
</evidence>
<gene>
    <name evidence="11" type="primary">folK</name>
    <name evidence="13" type="ORF">DW860_12470</name>
    <name evidence="12" type="ORF">DW924_04335</name>
    <name evidence="11" type="ORF">DWV67_03530</name>
</gene>
<dbReference type="GO" id="GO:0046654">
    <property type="term" value="P:tetrahydrofolate biosynthetic process"/>
    <property type="evidence" value="ECO:0007669"/>
    <property type="project" value="UniProtKB-UniRule"/>
</dbReference>
<dbReference type="CDD" id="cd00534">
    <property type="entry name" value="DHNA_DHNTPE"/>
    <property type="match status" value="1"/>
</dbReference>
<dbReference type="EMBL" id="QSAJ01000006">
    <property type="protein sequence ID" value="RGW54814.1"/>
    <property type="molecule type" value="Genomic_DNA"/>
</dbReference>
<comment type="pathway">
    <text evidence="2">Cofactor biosynthesis; tetrahydrofolate biosynthesis; 2-amino-4-hydroxy-6-hydroxymethyl-7,8-dihydropteridine diphosphate from 7,8-dihydroneopterin triphosphate: step 4/4.</text>
</comment>
<comment type="pathway">
    <text evidence="9">Cofactor biosynthesis; tetrahydrofolate biosynthesis; 2-amino-4-hydroxy-6-hydroxymethyl-7,8-dihydropteridine diphosphate from 7,8-dihydroneopterin triphosphate: step 3/4.</text>
</comment>
<dbReference type="PROSITE" id="PS00794">
    <property type="entry name" value="HPPK"/>
    <property type="match status" value="1"/>
</dbReference>
<evidence type="ECO:0000256" key="1">
    <source>
        <dbReference type="ARBA" id="ARBA00000198"/>
    </source>
</evidence>
<dbReference type="InterPro" id="IPR006156">
    <property type="entry name" value="Dihydroneopterin_aldolase"/>
</dbReference>
<protein>
    <recommendedName>
        <fullName evidence="9">Bifunctional folate synthesis protein</fullName>
    </recommendedName>
    <domain>
        <recommendedName>
            <fullName evidence="9">Dihydroneopterin aldolase</fullName>
            <shortName evidence="9">DHNA</shortName>
            <ecNumber evidence="9">4.1.2.25</ecNumber>
        </recommendedName>
        <alternativeName>
            <fullName evidence="9">7,8-dihydroneopterin aldolase</fullName>
        </alternativeName>
    </domain>
    <domain>
        <recommendedName>
            <fullName evidence="9">2-amino-4-hydroxy-6-hydroxymethyldihydropteridine pyrophosphokinase</fullName>
            <ecNumber evidence="9">2.7.6.3</ecNumber>
        </recommendedName>
        <alternativeName>
            <fullName evidence="9">6-hydroxymethyl-7,8-dihydropterin pyrophosphokinase</fullName>
            <shortName evidence="9">PPPK</shortName>
        </alternativeName>
        <alternativeName>
            <fullName evidence="9">7,8-dihydro-6-hydroxymethylpterin pyrophosphokinase</fullName>
            <shortName evidence="9">HPPK</shortName>
        </alternativeName>
    </domain>
</protein>
<dbReference type="SUPFAM" id="SSF55083">
    <property type="entry name" value="6-hydroxymethyl-7,8-dihydropterin pyrophosphokinase, HPPK"/>
    <property type="match status" value="1"/>
</dbReference>
<dbReference type="SMART" id="SM00905">
    <property type="entry name" value="FolB"/>
    <property type="match status" value="1"/>
</dbReference>
<dbReference type="CDD" id="cd00483">
    <property type="entry name" value="HPPK"/>
    <property type="match status" value="1"/>
</dbReference>
<keyword evidence="9" id="KW-0456">Lyase</keyword>
<evidence type="ECO:0000256" key="6">
    <source>
        <dbReference type="ARBA" id="ARBA00022777"/>
    </source>
</evidence>
<feature type="domain" description="7,8-dihydro-6-hydroxymethylpterin-pyrophosphokinase" evidence="10">
    <location>
        <begin position="208"/>
        <end position="219"/>
    </location>
</feature>
<comment type="catalytic activity">
    <reaction evidence="9">
        <text>7,8-dihydroneopterin = 6-hydroxymethyl-7,8-dihydropterin + glycolaldehyde</text>
        <dbReference type="Rhea" id="RHEA:10540"/>
        <dbReference type="ChEBI" id="CHEBI:17001"/>
        <dbReference type="ChEBI" id="CHEBI:17071"/>
        <dbReference type="ChEBI" id="CHEBI:44841"/>
        <dbReference type="EC" id="4.1.2.25"/>
    </reaction>
</comment>
<dbReference type="NCBIfam" id="TIGR01498">
    <property type="entry name" value="folK"/>
    <property type="match status" value="1"/>
</dbReference>
<dbReference type="Proteomes" id="UP000266376">
    <property type="component" value="Unassembled WGS sequence"/>
</dbReference>
<comment type="catalytic activity">
    <reaction evidence="1">
        <text>6-hydroxymethyl-7,8-dihydropterin + ATP = (7,8-dihydropterin-6-yl)methyl diphosphate + AMP + H(+)</text>
        <dbReference type="Rhea" id="RHEA:11412"/>
        <dbReference type="ChEBI" id="CHEBI:15378"/>
        <dbReference type="ChEBI" id="CHEBI:30616"/>
        <dbReference type="ChEBI" id="CHEBI:44841"/>
        <dbReference type="ChEBI" id="CHEBI:72950"/>
        <dbReference type="ChEBI" id="CHEBI:456215"/>
        <dbReference type="EC" id="2.7.6.3"/>
    </reaction>
</comment>
<keyword evidence="6 11" id="KW-0418">Kinase</keyword>
<evidence type="ECO:0000259" key="10">
    <source>
        <dbReference type="PROSITE" id="PS00794"/>
    </source>
</evidence>
<dbReference type="SUPFAM" id="SSF55620">
    <property type="entry name" value="Tetrahydrobiopterin biosynthesis enzymes-like"/>
    <property type="match status" value="1"/>
</dbReference>
<dbReference type="PANTHER" id="PTHR43071:SF1">
    <property type="entry name" value="2-AMINO-4-HYDROXY-6-HYDROXYMETHYLDIHYDROPTERIDINE PYROPHOSPHOKINASE"/>
    <property type="match status" value="1"/>
</dbReference>
<dbReference type="GO" id="GO:0003848">
    <property type="term" value="F:2-amino-4-hydroxy-6-hydroxymethyldihydropteridine diphosphokinase activity"/>
    <property type="evidence" value="ECO:0007669"/>
    <property type="project" value="UniProtKB-EC"/>
</dbReference>
<evidence type="ECO:0000256" key="9">
    <source>
        <dbReference type="RuleBase" id="RU362079"/>
    </source>
</evidence>
<sequence length="274" mass="31188">MELDQIKIEGLEIFANHGVFPEENVLGQKFIVSATLYTDTRKAGKTDELTASIHYGEVSAFITEFVKSHTYKLLERVAEELVEDMLQKFDGLEKVTLEIQKPWAPVGLPLKTVSVRITRSWHTAYIALGSNMGDSRQILDDAVSAIDALPASKVEKVSGFITTPPYGVTDQPDFLNGCLRMKTLYYPKELLRELNRIEKEAGRERIIHWGPRTLDLDIIFYDDLISQEDDLCIPHVEMHKRSFVLEPLEKIAPYKRHPGNGKTVRQMLEELTDS</sequence>
<dbReference type="EMBL" id="QSHK01000010">
    <property type="protein sequence ID" value="RHC04694.1"/>
    <property type="molecule type" value="Genomic_DNA"/>
</dbReference>
<dbReference type="GO" id="GO:0046656">
    <property type="term" value="P:folic acid biosynthetic process"/>
    <property type="evidence" value="ECO:0007669"/>
    <property type="project" value="UniProtKB-UniRule"/>
</dbReference>
<dbReference type="Proteomes" id="UP000285642">
    <property type="component" value="Unassembled WGS sequence"/>
</dbReference>
<evidence type="ECO:0000256" key="8">
    <source>
        <dbReference type="ARBA" id="ARBA00022909"/>
    </source>
</evidence>
<dbReference type="PANTHER" id="PTHR43071">
    <property type="entry name" value="2-AMINO-4-HYDROXY-6-HYDROXYMETHYLDIHYDROPTERIDINE PYROPHOSPHOKINASE"/>
    <property type="match status" value="1"/>
</dbReference>
<dbReference type="Pfam" id="PF02152">
    <property type="entry name" value="FolB"/>
    <property type="match status" value="1"/>
</dbReference>
<evidence type="ECO:0000256" key="5">
    <source>
        <dbReference type="ARBA" id="ARBA00022741"/>
    </source>
</evidence>
<dbReference type="InterPro" id="IPR006157">
    <property type="entry name" value="FolB_dom"/>
</dbReference>
<dbReference type="NCBIfam" id="TIGR00525">
    <property type="entry name" value="folB"/>
    <property type="match status" value="1"/>
</dbReference>
<keyword evidence="4 11" id="KW-0808">Transferase</keyword>
<evidence type="ECO:0000313" key="14">
    <source>
        <dbReference type="Proteomes" id="UP000266376"/>
    </source>
</evidence>
<evidence type="ECO:0000313" key="15">
    <source>
        <dbReference type="Proteomes" id="UP000284742"/>
    </source>
</evidence>
<evidence type="ECO:0000313" key="12">
    <source>
        <dbReference type="EMBL" id="RHA71842.1"/>
    </source>
</evidence>
<dbReference type="InterPro" id="IPR035907">
    <property type="entry name" value="Hppk_sf"/>
</dbReference>
<evidence type="ECO:0000313" key="11">
    <source>
        <dbReference type="EMBL" id="RGW54814.1"/>
    </source>
</evidence>
<keyword evidence="5" id="KW-0547">Nucleotide-binding</keyword>
<dbReference type="Pfam" id="PF01288">
    <property type="entry name" value="HPPK"/>
    <property type="match status" value="1"/>
</dbReference>
<comment type="caution">
    <text evidence="11">The sequence shown here is derived from an EMBL/GenBank/DDBJ whole genome shotgun (WGS) entry which is preliminary data.</text>
</comment>
<proteinExistence type="inferred from homology"/>
<evidence type="ECO:0000256" key="4">
    <source>
        <dbReference type="ARBA" id="ARBA00022679"/>
    </source>
</evidence>
<comment type="function">
    <text evidence="9">Catalyzes the conversion of 7,8-dihydroneopterin to 6-hydroxymethyl-7,8-dihydropterin.</text>
</comment>
<dbReference type="EC" id="4.1.2.25" evidence="9"/>
<dbReference type="InterPro" id="IPR043133">
    <property type="entry name" value="GTP-CH-I_C/QueF"/>
</dbReference>
<dbReference type="Proteomes" id="UP000284742">
    <property type="component" value="Unassembled WGS sequence"/>
</dbReference>
<name>A0A395XQU5_9FIRM</name>
<dbReference type="EC" id="2.7.6.3" evidence="9"/>
<dbReference type="UniPathway" id="UPA00077">
    <property type="reaction ID" value="UER00154"/>
</dbReference>
<dbReference type="Gene3D" id="3.30.1130.10">
    <property type="match status" value="1"/>
</dbReference>
<reference evidence="14 15" key="1">
    <citation type="submission" date="2018-08" db="EMBL/GenBank/DDBJ databases">
        <title>A genome reference for cultivated species of the human gut microbiota.</title>
        <authorList>
            <person name="Zou Y."/>
            <person name="Xue W."/>
            <person name="Luo G."/>
        </authorList>
    </citation>
    <scope>NUCLEOTIDE SEQUENCE [LARGE SCALE GENOMIC DNA]</scope>
    <source>
        <strain evidence="11 14">AF12-11</strain>
        <strain evidence="13 15">AM37-5</strain>
        <strain evidence="12 16">AM42-8</strain>
    </source>
</reference>
<comment type="similarity">
    <text evidence="3">In the N-terminal section; belongs to the DHNA family.</text>
</comment>
<comment type="similarity">
    <text evidence="9">Belongs to the DHNA family.</text>
</comment>
<dbReference type="GO" id="GO:0004150">
    <property type="term" value="F:dihydroneopterin aldolase activity"/>
    <property type="evidence" value="ECO:0007669"/>
    <property type="project" value="UniProtKB-UniRule"/>
</dbReference>
<dbReference type="GO" id="GO:0005524">
    <property type="term" value="F:ATP binding"/>
    <property type="evidence" value="ECO:0007669"/>
    <property type="project" value="UniProtKB-KW"/>
</dbReference>
<evidence type="ECO:0000256" key="3">
    <source>
        <dbReference type="ARBA" id="ARBA00009640"/>
    </source>
</evidence>